<evidence type="ECO:0000313" key="1">
    <source>
        <dbReference type="EMBL" id="OIO31257.1"/>
    </source>
</evidence>
<dbReference type="EMBL" id="MNVN01000003">
    <property type="protein sequence ID" value="OIO31257.1"/>
    <property type="molecule type" value="Genomic_DNA"/>
</dbReference>
<dbReference type="AlphaFoldDB" id="A0A1J4V7I8"/>
<accession>A0A1J4V7I8</accession>
<evidence type="ECO:0000313" key="2">
    <source>
        <dbReference type="Proteomes" id="UP000181992"/>
    </source>
</evidence>
<protein>
    <submittedName>
        <fullName evidence="1">Uncharacterized protein</fullName>
    </submittedName>
</protein>
<gene>
    <name evidence="1" type="ORF">AUJ77_00400</name>
</gene>
<dbReference type="Proteomes" id="UP000181992">
    <property type="component" value="Unassembled WGS sequence"/>
</dbReference>
<dbReference type="STRING" id="1805281.AUJ77_00400"/>
<comment type="caution">
    <text evidence="1">The sequence shown here is derived from an EMBL/GenBank/DDBJ whole genome shotgun (WGS) entry which is preliminary data.</text>
</comment>
<name>A0A1J4V7I8_9BACT</name>
<proteinExistence type="predicted"/>
<sequence>MTGPAFLDPKNPLLNFNDHKKFSIGMLLRAGRVFSRSRLFSSYGLEKTLRMFFDVIEEELETRESRKEGSLKDLEIKARITYLTYKIEMVYVVFTNM</sequence>
<organism evidence="1 2">
    <name type="scientific">Candidatus Nomurabacteria bacterium CG1_02_43_90</name>
    <dbReference type="NCBI Taxonomy" id="1805281"/>
    <lineage>
        <taxon>Bacteria</taxon>
        <taxon>Candidatus Nomuraibacteriota</taxon>
    </lineage>
</organism>
<reference evidence="1 2" key="1">
    <citation type="journal article" date="2016" name="Environ. Microbiol.">
        <title>Genomic resolution of a cold subsurface aquifer community provides metabolic insights for novel microbes adapted to high CO concentrations.</title>
        <authorList>
            <person name="Probst A.J."/>
            <person name="Castelle C.J."/>
            <person name="Singh A."/>
            <person name="Brown C.T."/>
            <person name="Anantharaman K."/>
            <person name="Sharon I."/>
            <person name="Hug L.A."/>
            <person name="Burstein D."/>
            <person name="Emerson J.B."/>
            <person name="Thomas B.C."/>
            <person name="Banfield J.F."/>
        </authorList>
    </citation>
    <scope>NUCLEOTIDE SEQUENCE [LARGE SCALE GENOMIC DNA]</scope>
    <source>
        <strain evidence="1">CG1_02_43_90</strain>
    </source>
</reference>